<organism evidence="12 13">
    <name type="scientific">Thalassobius vesicularis</name>
    <dbReference type="NCBI Taxonomy" id="1294297"/>
    <lineage>
        <taxon>Bacteria</taxon>
        <taxon>Pseudomonadati</taxon>
        <taxon>Pseudomonadota</taxon>
        <taxon>Alphaproteobacteria</taxon>
        <taxon>Rhodobacterales</taxon>
        <taxon>Roseobacteraceae</taxon>
        <taxon>Thalassovita</taxon>
    </lineage>
</organism>
<gene>
    <name evidence="12" type="ORF">E7681_09350</name>
</gene>
<keyword evidence="10" id="KW-0997">Cell inner membrane</keyword>
<evidence type="ECO:0000256" key="6">
    <source>
        <dbReference type="ARBA" id="ARBA00022692"/>
    </source>
</evidence>
<dbReference type="EMBL" id="SSMD01000004">
    <property type="protein sequence ID" value="THD73811.1"/>
    <property type="molecule type" value="Genomic_DNA"/>
</dbReference>
<keyword evidence="6" id="KW-0812">Transmembrane</keyword>
<dbReference type="GO" id="GO:0006935">
    <property type="term" value="P:chemotaxis"/>
    <property type="evidence" value="ECO:0007669"/>
    <property type="project" value="UniProtKB-KW"/>
</dbReference>
<comment type="similarity">
    <text evidence="3 10">Belongs to the FliL family.</text>
</comment>
<evidence type="ECO:0000313" key="13">
    <source>
        <dbReference type="Proteomes" id="UP000306113"/>
    </source>
</evidence>
<dbReference type="GO" id="GO:0009425">
    <property type="term" value="C:bacterial-type flagellum basal body"/>
    <property type="evidence" value="ECO:0007669"/>
    <property type="project" value="InterPro"/>
</dbReference>
<dbReference type="RefSeq" id="WP_136339023.1">
    <property type="nucleotide sequence ID" value="NZ_SSMD01000004.1"/>
</dbReference>
<evidence type="ECO:0000256" key="11">
    <source>
        <dbReference type="SAM" id="MobiDB-lite"/>
    </source>
</evidence>
<evidence type="ECO:0000256" key="9">
    <source>
        <dbReference type="ARBA" id="ARBA00023136"/>
    </source>
</evidence>
<dbReference type="Pfam" id="PF03748">
    <property type="entry name" value="FliL"/>
    <property type="match status" value="1"/>
</dbReference>
<evidence type="ECO:0000256" key="1">
    <source>
        <dbReference type="ARBA" id="ARBA00002254"/>
    </source>
</evidence>
<feature type="region of interest" description="Disordered" evidence="11">
    <location>
        <begin position="34"/>
        <end position="59"/>
    </location>
</feature>
<evidence type="ECO:0000256" key="7">
    <source>
        <dbReference type="ARBA" id="ARBA00022779"/>
    </source>
</evidence>
<reference evidence="12 13" key="1">
    <citation type="submission" date="2019-04" db="EMBL/GenBank/DDBJ databases">
        <title>Draft genome sequence of Youngimonas vesicularis.</title>
        <authorList>
            <person name="Hameed A."/>
        </authorList>
    </citation>
    <scope>NUCLEOTIDE SEQUENCE [LARGE SCALE GENOMIC DNA]</scope>
    <source>
        <strain evidence="12 13">CC-AMW-E</strain>
    </source>
</reference>
<keyword evidence="12" id="KW-0969">Cilium</keyword>
<evidence type="ECO:0000256" key="4">
    <source>
        <dbReference type="ARBA" id="ARBA00022475"/>
    </source>
</evidence>
<sequence>MKKLIPLILPLLGVCAGIGAGIYLKTGAAPHAVTAEDHSSAASDHANPDHEGEPQSPPQYVKLNNQFIVPVIEKDQVSSIVVLSISLEVESADSESIFAMEPKLRDSFLQVLFDHSNMGGFQGAFTNASKMASLRRSLLAVAKQVSGDKITNVLITDLARQNV</sequence>
<evidence type="ECO:0000256" key="2">
    <source>
        <dbReference type="ARBA" id="ARBA00004162"/>
    </source>
</evidence>
<keyword evidence="5 10" id="KW-0145">Chemotaxis</keyword>
<comment type="function">
    <text evidence="1 10">Controls the rotational direction of flagella during chemotaxis.</text>
</comment>
<name>A0A4S3M8B5_9RHOB</name>
<accession>A0A4S3M8B5</accession>
<keyword evidence="13" id="KW-1185">Reference proteome</keyword>
<evidence type="ECO:0000256" key="10">
    <source>
        <dbReference type="RuleBase" id="RU364125"/>
    </source>
</evidence>
<proteinExistence type="inferred from homology"/>
<dbReference type="GO" id="GO:0071973">
    <property type="term" value="P:bacterial-type flagellum-dependent cell motility"/>
    <property type="evidence" value="ECO:0007669"/>
    <property type="project" value="InterPro"/>
</dbReference>
<keyword evidence="12" id="KW-0966">Cell projection</keyword>
<evidence type="ECO:0000313" key="12">
    <source>
        <dbReference type="EMBL" id="THD73811.1"/>
    </source>
</evidence>
<comment type="subcellular location">
    <subcellularLocation>
        <location evidence="10">Cell inner membrane</location>
    </subcellularLocation>
    <subcellularLocation>
        <location evidence="2">Cell membrane</location>
        <topology evidence="2">Single-pass membrane protein</topology>
    </subcellularLocation>
</comment>
<keyword evidence="12" id="KW-0282">Flagellum</keyword>
<comment type="caution">
    <text evidence="12">The sequence shown here is derived from an EMBL/GenBank/DDBJ whole genome shotgun (WGS) entry which is preliminary data.</text>
</comment>
<keyword evidence="9 10" id="KW-0472">Membrane</keyword>
<dbReference type="GO" id="GO:0005886">
    <property type="term" value="C:plasma membrane"/>
    <property type="evidence" value="ECO:0007669"/>
    <property type="project" value="UniProtKB-SubCell"/>
</dbReference>
<evidence type="ECO:0000256" key="8">
    <source>
        <dbReference type="ARBA" id="ARBA00022989"/>
    </source>
</evidence>
<evidence type="ECO:0000256" key="5">
    <source>
        <dbReference type="ARBA" id="ARBA00022500"/>
    </source>
</evidence>
<keyword evidence="4" id="KW-1003">Cell membrane</keyword>
<dbReference type="AlphaFoldDB" id="A0A4S3M8B5"/>
<dbReference type="OrthoDB" id="7864548at2"/>
<dbReference type="InterPro" id="IPR005503">
    <property type="entry name" value="FliL"/>
</dbReference>
<keyword evidence="7 10" id="KW-0283">Flagellar rotation</keyword>
<protein>
    <recommendedName>
        <fullName evidence="10">Flagellar protein FliL</fullName>
    </recommendedName>
</protein>
<evidence type="ECO:0000256" key="3">
    <source>
        <dbReference type="ARBA" id="ARBA00008281"/>
    </source>
</evidence>
<dbReference type="Proteomes" id="UP000306113">
    <property type="component" value="Unassembled WGS sequence"/>
</dbReference>
<keyword evidence="8" id="KW-1133">Transmembrane helix</keyword>